<dbReference type="Pfam" id="PF00196">
    <property type="entry name" value="GerE"/>
    <property type="match status" value="1"/>
</dbReference>
<dbReference type="EMBL" id="AZSP01000392">
    <property type="protein sequence ID" value="PVE04282.1"/>
    <property type="molecule type" value="Genomic_DNA"/>
</dbReference>
<keyword evidence="1 5" id="KW-0597">Phosphoprotein</keyword>
<dbReference type="InterPro" id="IPR039420">
    <property type="entry name" value="WalR-like"/>
</dbReference>
<comment type="caution">
    <text evidence="8">The sequence shown here is derived from an EMBL/GenBank/DDBJ whole genome shotgun (WGS) entry which is preliminary data.</text>
</comment>
<dbReference type="InterPro" id="IPR011006">
    <property type="entry name" value="CheY-like_superfamily"/>
</dbReference>
<dbReference type="Gene3D" id="3.40.50.2300">
    <property type="match status" value="1"/>
</dbReference>
<dbReference type="SUPFAM" id="SSF46894">
    <property type="entry name" value="C-terminal effector domain of the bipartite response regulators"/>
    <property type="match status" value="1"/>
</dbReference>
<dbReference type="CDD" id="cd17535">
    <property type="entry name" value="REC_NarL-like"/>
    <property type="match status" value="1"/>
</dbReference>
<name>A0A2T7SMY2_9ACTN</name>
<dbReference type="InterPro" id="IPR000792">
    <property type="entry name" value="Tscrpt_reg_LuxR_C"/>
</dbReference>
<dbReference type="GO" id="GO:0003677">
    <property type="term" value="F:DNA binding"/>
    <property type="evidence" value="ECO:0007669"/>
    <property type="project" value="UniProtKB-KW"/>
</dbReference>
<evidence type="ECO:0000256" key="4">
    <source>
        <dbReference type="ARBA" id="ARBA00023163"/>
    </source>
</evidence>
<feature type="domain" description="Response regulatory" evidence="7">
    <location>
        <begin position="4"/>
        <end position="120"/>
    </location>
</feature>
<reference evidence="8 9" key="1">
    <citation type="submission" date="2013-12" db="EMBL/GenBank/DDBJ databases">
        <title>Annotated genome of Streptomyces scopuliridis.</title>
        <authorList>
            <person name="Olson J.B."/>
        </authorList>
    </citation>
    <scope>NUCLEOTIDE SEQUENCE [LARGE SCALE GENOMIC DNA]</scope>
    <source>
        <strain evidence="8 9">RB72</strain>
    </source>
</reference>
<feature type="modified residue" description="4-aspartylphosphate" evidence="5">
    <location>
        <position position="55"/>
    </location>
</feature>
<dbReference type="OrthoDB" id="9808843at2"/>
<dbReference type="PRINTS" id="PR00038">
    <property type="entry name" value="HTHLUXR"/>
</dbReference>
<dbReference type="InterPro" id="IPR016032">
    <property type="entry name" value="Sig_transdc_resp-reg_C-effctor"/>
</dbReference>
<accession>A0A2T7SMY2</accession>
<dbReference type="Proteomes" id="UP000245992">
    <property type="component" value="Unassembled WGS sequence"/>
</dbReference>
<feature type="domain" description="HTH luxR-type" evidence="6">
    <location>
        <begin position="147"/>
        <end position="212"/>
    </location>
</feature>
<keyword evidence="2" id="KW-0805">Transcription regulation</keyword>
<dbReference type="GeneID" id="95541508"/>
<evidence type="ECO:0000313" key="8">
    <source>
        <dbReference type="EMBL" id="PVE04282.1"/>
    </source>
</evidence>
<gene>
    <name evidence="8" type="ORF">Y717_13025</name>
</gene>
<keyword evidence="9" id="KW-1185">Reference proteome</keyword>
<evidence type="ECO:0000256" key="1">
    <source>
        <dbReference type="ARBA" id="ARBA00022553"/>
    </source>
</evidence>
<dbReference type="InterPro" id="IPR058245">
    <property type="entry name" value="NreC/VraR/RcsB-like_REC"/>
</dbReference>
<proteinExistence type="predicted"/>
<dbReference type="GO" id="GO:0000160">
    <property type="term" value="P:phosphorelay signal transduction system"/>
    <property type="evidence" value="ECO:0007669"/>
    <property type="project" value="InterPro"/>
</dbReference>
<protein>
    <submittedName>
        <fullName evidence="8">LuxR family transcriptional regulator</fullName>
    </submittedName>
</protein>
<dbReference type="SMART" id="SM00448">
    <property type="entry name" value="REC"/>
    <property type="match status" value="1"/>
</dbReference>
<sequence length="222" mass="23407">MTARVIVADDQAVVREGIVMLLGLLPGIEVVGAARDGEEAVALVAELAPDVVLMDLRMPRCDGVEATRRIRAEHPGTQVVVLTTYADDDSLFAALRAGARGYLTKDAGGEEIVRAVDDVLAGQAGLAPAVQRRLLERVTAPPAAPAPAELPDGLTAREAEVLSLVAEGLSNKEIAQRLHIGAATVKTHINNLFAKTGVRDRAQAVRYAYQRGLIPPPGTTIT</sequence>
<keyword evidence="3" id="KW-0238">DNA-binding</keyword>
<dbReference type="SMART" id="SM00421">
    <property type="entry name" value="HTH_LUXR"/>
    <property type="match status" value="1"/>
</dbReference>
<evidence type="ECO:0000313" key="9">
    <source>
        <dbReference type="Proteomes" id="UP000245992"/>
    </source>
</evidence>
<dbReference type="PANTHER" id="PTHR43214:SF24">
    <property type="entry name" value="TRANSCRIPTIONAL REGULATORY PROTEIN NARL-RELATED"/>
    <property type="match status" value="1"/>
</dbReference>
<dbReference type="PANTHER" id="PTHR43214">
    <property type="entry name" value="TWO-COMPONENT RESPONSE REGULATOR"/>
    <property type="match status" value="1"/>
</dbReference>
<keyword evidence="4" id="KW-0804">Transcription</keyword>
<dbReference type="GO" id="GO:0006355">
    <property type="term" value="P:regulation of DNA-templated transcription"/>
    <property type="evidence" value="ECO:0007669"/>
    <property type="project" value="InterPro"/>
</dbReference>
<dbReference type="PROSITE" id="PS50043">
    <property type="entry name" value="HTH_LUXR_2"/>
    <property type="match status" value="1"/>
</dbReference>
<evidence type="ECO:0000259" key="7">
    <source>
        <dbReference type="PROSITE" id="PS50110"/>
    </source>
</evidence>
<dbReference type="CDD" id="cd06170">
    <property type="entry name" value="LuxR_C_like"/>
    <property type="match status" value="1"/>
</dbReference>
<evidence type="ECO:0000256" key="2">
    <source>
        <dbReference type="ARBA" id="ARBA00023015"/>
    </source>
</evidence>
<evidence type="ECO:0000256" key="5">
    <source>
        <dbReference type="PROSITE-ProRule" id="PRU00169"/>
    </source>
</evidence>
<dbReference type="PROSITE" id="PS00622">
    <property type="entry name" value="HTH_LUXR_1"/>
    <property type="match status" value="1"/>
</dbReference>
<dbReference type="RefSeq" id="WP_030350148.1">
    <property type="nucleotide sequence ID" value="NZ_AZSP01000392.1"/>
</dbReference>
<organism evidence="8 9">
    <name type="scientific">Streptomyces scopuliridis RB72</name>
    <dbReference type="NCBI Taxonomy" id="1440053"/>
    <lineage>
        <taxon>Bacteria</taxon>
        <taxon>Bacillati</taxon>
        <taxon>Actinomycetota</taxon>
        <taxon>Actinomycetes</taxon>
        <taxon>Kitasatosporales</taxon>
        <taxon>Streptomycetaceae</taxon>
        <taxon>Streptomyces</taxon>
    </lineage>
</organism>
<dbReference type="PROSITE" id="PS50110">
    <property type="entry name" value="RESPONSE_REGULATORY"/>
    <property type="match status" value="1"/>
</dbReference>
<dbReference type="AlphaFoldDB" id="A0A2T7SMY2"/>
<dbReference type="InterPro" id="IPR001789">
    <property type="entry name" value="Sig_transdc_resp-reg_receiver"/>
</dbReference>
<evidence type="ECO:0000256" key="3">
    <source>
        <dbReference type="ARBA" id="ARBA00023125"/>
    </source>
</evidence>
<dbReference type="SUPFAM" id="SSF52172">
    <property type="entry name" value="CheY-like"/>
    <property type="match status" value="1"/>
</dbReference>
<dbReference type="STRING" id="1440053.GCA_000718095_00969"/>
<dbReference type="Pfam" id="PF00072">
    <property type="entry name" value="Response_reg"/>
    <property type="match status" value="1"/>
</dbReference>
<evidence type="ECO:0000259" key="6">
    <source>
        <dbReference type="PROSITE" id="PS50043"/>
    </source>
</evidence>